<name>A0A558HKH0_9GAMM</name>
<dbReference type="OrthoDB" id="9778796at2"/>
<evidence type="ECO:0000313" key="5">
    <source>
        <dbReference type="Proteomes" id="UP000319941"/>
    </source>
</evidence>
<dbReference type="Pfam" id="PF25973">
    <property type="entry name" value="BSH_CzcB"/>
    <property type="match status" value="1"/>
</dbReference>
<feature type="signal peptide" evidence="2">
    <location>
        <begin position="1"/>
        <end position="33"/>
    </location>
</feature>
<dbReference type="RefSeq" id="WP_024952985.1">
    <property type="nucleotide sequence ID" value="NZ_CAWOWR010000127.1"/>
</dbReference>
<evidence type="ECO:0000256" key="2">
    <source>
        <dbReference type="SAM" id="SignalP"/>
    </source>
</evidence>
<gene>
    <name evidence="4" type="ORF">FQP86_10565</name>
</gene>
<dbReference type="EMBL" id="VNFH01000007">
    <property type="protein sequence ID" value="TVU69558.1"/>
    <property type="molecule type" value="Genomic_DNA"/>
</dbReference>
<dbReference type="InterPro" id="IPR058647">
    <property type="entry name" value="BSH_CzcB-like"/>
</dbReference>
<dbReference type="GO" id="GO:0015562">
    <property type="term" value="F:efflux transmembrane transporter activity"/>
    <property type="evidence" value="ECO:0007669"/>
    <property type="project" value="TreeGrafter"/>
</dbReference>
<dbReference type="STRING" id="553385.GCA_000591415_03179"/>
<feature type="chain" id="PRO_5022186634" evidence="2">
    <location>
        <begin position="34"/>
        <end position="267"/>
    </location>
</feature>
<comment type="similarity">
    <text evidence="1">Belongs to the membrane fusion protein (MFP) (TC 8.A.1) family.</text>
</comment>
<dbReference type="SUPFAM" id="SSF111369">
    <property type="entry name" value="HlyD-like secretion proteins"/>
    <property type="match status" value="1"/>
</dbReference>
<comment type="caution">
    <text evidence="4">The sequence shown here is derived from an EMBL/GenBank/DDBJ whole genome shotgun (WGS) entry which is preliminary data.</text>
</comment>
<proteinExistence type="inferred from homology"/>
<accession>A0A558HKH0</accession>
<dbReference type="Proteomes" id="UP000319941">
    <property type="component" value="Unassembled WGS sequence"/>
</dbReference>
<evidence type="ECO:0000313" key="4">
    <source>
        <dbReference type="EMBL" id="TVU69558.1"/>
    </source>
</evidence>
<evidence type="ECO:0000259" key="3">
    <source>
        <dbReference type="Pfam" id="PF25973"/>
    </source>
</evidence>
<feature type="domain" description="CzcB-like barrel-sandwich hybrid" evidence="3">
    <location>
        <begin position="57"/>
        <end position="181"/>
    </location>
</feature>
<dbReference type="Gene3D" id="1.10.287.470">
    <property type="entry name" value="Helix hairpin bin"/>
    <property type="match status" value="1"/>
</dbReference>
<sequence>MKNLGIRCEKLRHWGTVVTLSCISLTLGTAAHAAGEEDAAESRLEPQRAVIEATDRATISSEVSGRIEKMEFREGDAFTKGQTLVKMDCSLYAAERDRVGARLASARRQLQNNQRLLELRSVGQLDVDLSRLAVNENDAEYRIARTNMNRCDIKSPYDGRVVERKASVGQSVEAQAELLSIVGQALEARIIVPADWLAWLEPGRQAQLTIEETRENVSAKVTRVGASVDPVSHTIPIWAEIKVTPALRPGMTASAIFTPPLDLSQGQ</sequence>
<dbReference type="PANTHER" id="PTHR30469:SF15">
    <property type="entry name" value="HLYD FAMILY OF SECRETION PROTEINS"/>
    <property type="match status" value="1"/>
</dbReference>
<reference evidence="4 5" key="1">
    <citation type="submission" date="2019-07" db="EMBL/GenBank/DDBJ databases">
        <title>Diversity of Bacteria from Kongsfjorden, Arctic.</title>
        <authorList>
            <person name="Yu Y."/>
        </authorList>
    </citation>
    <scope>NUCLEOTIDE SEQUENCE [LARGE SCALE GENOMIC DNA]</scope>
    <source>
        <strain evidence="4 5">SM1923</strain>
    </source>
</reference>
<dbReference type="AlphaFoldDB" id="A0A558HKH0"/>
<dbReference type="GO" id="GO:1990281">
    <property type="term" value="C:efflux pump complex"/>
    <property type="evidence" value="ECO:0007669"/>
    <property type="project" value="TreeGrafter"/>
</dbReference>
<protein>
    <submittedName>
        <fullName evidence="4">Efflux RND transporter periplasmic adaptor subunit</fullName>
    </submittedName>
</protein>
<organism evidence="4 5">
    <name type="scientific">Cobetia crustatorum</name>
    <dbReference type="NCBI Taxonomy" id="553385"/>
    <lineage>
        <taxon>Bacteria</taxon>
        <taxon>Pseudomonadati</taxon>
        <taxon>Pseudomonadota</taxon>
        <taxon>Gammaproteobacteria</taxon>
        <taxon>Oceanospirillales</taxon>
        <taxon>Halomonadaceae</taxon>
        <taxon>Cobetia</taxon>
    </lineage>
</organism>
<dbReference type="PANTHER" id="PTHR30469">
    <property type="entry name" value="MULTIDRUG RESISTANCE PROTEIN MDTA"/>
    <property type="match status" value="1"/>
</dbReference>
<dbReference type="Gene3D" id="2.40.30.170">
    <property type="match status" value="1"/>
</dbReference>
<keyword evidence="2" id="KW-0732">Signal</keyword>
<dbReference type="NCBIfam" id="TIGR01730">
    <property type="entry name" value="RND_mfp"/>
    <property type="match status" value="1"/>
</dbReference>
<keyword evidence="5" id="KW-1185">Reference proteome</keyword>
<dbReference type="Gene3D" id="2.40.50.100">
    <property type="match status" value="1"/>
</dbReference>
<evidence type="ECO:0000256" key="1">
    <source>
        <dbReference type="ARBA" id="ARBA00009477"/>
    </source>
</evidence>
<dbReference type="InterPro" id="IPR006143">
    <property type="entry name" value="RND_pump_MFP"/>
</dbReference>